<feature type="compositionally biased region" description="Polar residues" evidence="2">
    <location>
        <begin position="344"/>
        <end position="353"/>
    </location>
</feature>
<feature type="coiled-coil region" evidence="1">
    <location>
        <begin position="884"/>
        <end position="933"/>
    </location>
</feature>
<dbReference type="EMBL" id="JAWDGP010004202">
    <property type="protein sequence ID" value="KAK3766719.1"/>
    <property type="molecule type" value="Genomic_DNA"/>
</dbReference>
<reference evidence="3" key="1">
    <citation type="journal article" date="2023" name="G3 (Bethesda)">
        <title>A reference genome for the long-term kleptoplast-retaining sea slug Elysia crispata morphotype clarki.</title>
        <authorList>
            <person name="Eastman K.E."/>
            <person name="Pendleton A.L."/>
            <person name="Shaikh M.A."/>
            <person name="Suttiyut T."/>
            <person name="Ogas R."/>
            <person name="Tomko P."/>
            <person name="Gavelis G."/>
            <person name="Widhalm J.R."/>
            <person name="Wisecaver J.H."/>
        </authorList>
    </citation>
    <scope>NUCLEOTIDE SEQUENCE</scope>
    <source>
        <strain evidence="3">ECLA1</strain>
    </source>
</reference>
<feature type="compositionally biased region" description="Low complexity" evidence="2">
    <location>
        <begin position="291"/>
        <end position="304"/>
    </location>
</feature>
<feature type="compositionally biased region" description="Polar residues" evidence="2">
    <location>
        <begin position="406"/>
        <end position="417"/>
    </location>
</feature>
<feature type="compositionally biased region" description="Basic and acidic residues" evidence="2">
    <location>
        <begin position="674"/>
        <end position="690"/>
    </location>
</feature>
<protein>
    <submittedName>
        <fullName evidence="3">Uncharacterized protein</fullName>
    </submittedName>
</protein>
<sequence length="1121" mass="121696">MEKIGSVQENPFFTKFGLKQAPVSRSRFATDTHVSNQRRQSNGSVGEEEQPEYRPGSGFVHKLRDKWSHLNTREEVVLKKASSLEDLQPAAEDEVVKAKVISPRITNNVMPDKKQPNAMHPPKLAYRAQSIESLSQVQVHKKLHANNHRTGPHQHPQFVHHLRHVDPAWMKDKPSVHPLKSPRVPHVPAPDVDLARDDIIIIEKTPQAKTEDRPDNDTENESNSSSPPHSYREEILPDELPKPNTVQTVRNIFETNSSLPSKNSILQKRRLSGTPPTSLSLSTAAGTVGTSHVSSPGSSENSVSIRGFSPVTSPRLFSPDNLSKSVLSPPANFVPGLSWNQANHSKPTATDLTSSSSSYSSYSHSSRLGNGIGSGSSKNRDKTSQSSAATDSTNLISSSSSASSSTNIETKQTSVLERSNFFESPRWGETRTSSSPRNTASVKPTVSSKPSSPVKPLPLSTPASAATSYKRSSPVVPVAPFKDNKDDSKDDDSPVMIFSKSKISPNKEKTPRINDYSPVNEPPKGLPDDKLKKNKGDVIINNDFKTRLHNRDAKIDLKEDDKLASQKNTEKKSPQVETDKIIQTPHQTTIQIGSSRKTGEIRNDKSNSMDKTTSKPSALPVKRTQAPGVPAAEKVKSQMAPQPPDIQDGQPQSMLYVSSSESGESDSSTPPETPRTRDDSRIQKSQDDVKGVPSLITVSRLEQDSGPAPPRFSSAPEKNGGSISSAVPSAPSVSVKAKTAIKPQTSSDTAASANRSTSFPSLYQSKASEKEPVSKDNTSSISKAVSSTAESSQDKPIKGIPSIIANRMKADPSQVARNVVSNNSSNNFLKLDSNLNDESSTDSDASPRPLTNKPVNSWSSASSPFAVNLTSVSSTSDPGKEAISSEITNEIESVRRKMESAKKQSSVAEIFSSSQLAEKRKKIQQQKAAAQAAQGIVPKLDLSGIDVDRSKIYSPPQKTIKPCNIRFIGENAKTSRSLLTKKRVKKITFLAQTFPISSYVLSSSSDCLRDLSLSSNCLLSHIVCLAQTFLISSHVLSLSSDCLRDLSLSSNCLLSHIVCLAQTFFTSCHVLSLSSDCLRDCLASLVLSQTFFIYCHALSLSSDCLLSHINCLARNFLYFLP</sequence>
<evidence type="ECO:0000256" key="1">
    <source>
        <dbReference type="SAM" id="Coils"/>
    </source>
</evidence>
<keyword evidence="1" id="KW-0175">Coiled coil</keyword>
<accession>A0AAE0ZC69</accession>
<name>A0AAE0ZC69_9GAST</name>
<feature type="compositionally biased region" description="Polar residues" evidence="2">
    <location>
        <begin position="775"/>
        <end position="791"/>
    </location>
</feature>
<feature type="compositionally biased region" description="Basic and acidic residues" evidence="2">
    <location>
        <begin position="546"/>
        <end position="580"/>
    </location>
</feature>
<feature type="compositionally biased region" description="Basic and acidic residues" evidence="2">
    <location>
        <begin position="230"/>
        <end position="241"/>
    </location>
</feature>
<comment type="caution">
    <text evidence="3">The sequence shown here is derived from an EMBL/GenBank/DDBJ whole genome shotgun (WGS) entry which is preliminary data.</text>
</comment>
<feature type="compositionally biased region" description="Low complexity" evidence="2">
    <location>
        <begin position="441"/>
        <end position="462"/>
    </location>
</feature>
<feature type="region of interest" description="Disordered" evidence="2">
    <location>
        <begin position="260"/>
        <end position="306"/>
    </location>
</feature>
<proteinExistence type="predicted"/>
<feature type="compositionally biased region" description="Low complexity" evidence="2">
    <location>
        <begin position="354"/>
        <end position="366"/>
    </location>
</feature>
<feature type="compositionally biased region" description="Low complexity" evidence="2">
    <location>
        <begin position="272"/>
        <end position="283"/>
    </location>
</feature>
<feature type="region of interest" description="Disordered" evidence="2">
    <location>
        <begin position="344"/>
        <end position="534"/>
    </location>
</feature>
<feature type="compositionally biased region" description="Basic and acidic residues" evidence="2">
    <location>
        <begin position="482"/>
        <end position="492"/>
    </location>
</feature>
<feature type="compositionally biased region" description="Low complexity" evidence="2">
    <location>
        <begin position="724"/>
        <end position="738"/>
    </location>
</feature>
<feature type="compositionally biased region" description="Polar residues" evidence="2">
    <location>
        <begin position="430"/>
        <end position="440"/>
    </location>
</feature>
<dbReference type="AlphaFoldDB" id="A0AAE0ZC69"/>
<keyword evidence="4" id="KW-1185">Reference proteome</keyword>
<feature type="compositionally biased region" description="Basic and acidic residues" evidence="2">
    <location>
        <begin position="597"/>
        <end position="608"/>
    </location>
</feature>
<feature type="compositionally biased region" description="Low complexity" evidence="2">
    <location>
        <begin position="645"/>
        <end position="670"/>
    </location>
</feature>
<dbReference type="Proteomes" id="UP001283361">
    <property type="component" value="Unassembled WGS sequence"/>
</dbReference>
<gene>
    <name evidence="3" type="ORF">RRG08_046016</name>
</gene>
<feature type="compositionally biased region" description="Polar residues" evidence="2">
    <location>
        <begin position="742"/>
        <end position="766"/>
    </location>
</feature>
<organism evidence="3 4">
    <name type="scientific">Elysia crispata</name>
    <name type="common">lettuce slug</name>
    <dbReference type="NCBI Taxonomy" id="231223"/>
    <lineage>
        <taxon>Eukaryota</taxon>
        <taxon>Metazoa</taxon>
        <taxon>Spiralia</taxon>
        <taxon>Lophotrochozoa</taxon>
        <taxon>Mollusca</taxon>
        <taxon>Gastropoda</taxon>
        <taxon>Heterobranchia</taxon>
        <taxon>Euthyneura</taxon>
        <taxon>Panpulmonata</taxon>
        <taxon>Sacoglossa</taxon>
        <taxon>Placobranchoidea</taxon>
        <taxon>Plakobranchidae</taxon>
        <taxon>Elysia</taxon>
    </lineage>
</organism>
<evidence type="ECO:0000313" key="4">
    <source>
        <dbReference type="Proteomes" id="UP001283361"/>
    </source>
</evidence>
<feature type="compositionally biased region" description="Low complexity" evidence="2">
    <location>
        <begin position="818"/>
        <end position="837"/>
    </location>
</feature>
<feature type="region of interest" description="Disordered" evidence="2">
    <location>
        <begin position="546"/>
        <end position="861"/>
    </location>
</feature>
<feature type="region of interest" description="Disordered" evidence="2">
    <location>
        <begin position="202"/>
        <end position="243"/>
    </location>
</feature>
<evidence type="ECO:0000313" key="3">
    <source>
        <dbReference type="EMBL" id="KAK3766719.1"/>
    </source>
</evidence>
<feature type="compositionally biased region" description="Low complexity" evidence="2">
    <location>
        <begin position="581"/>
        <end position="592"/>
    </location>
</feature>
<feature type="compositionally biased region" description="Polar residues" evidence="2">
    <location>
        <begin position="384"/>
        <end position="396"/>
    </location>
</feature>
<feature type="compositionally biased region" description="Polar residues" evidence="2">
    <location>
        <begin position="27"/>
        <end position="44"/>
    </location>
</feature>
<evidence type="ECO:0000256" key="2">
    <source>
        <dbReference type="SAM" id="MobiDB-lite"/>
    </source>
</evidence>
<feature type="region of interest" description="Disordered" evidence="2">
    <location>
        <begin position="24"/>
        <end position="60"/>
    </location>
</feature>